<accession>A0A4Y2B4W2</accession>
<evidence type="ECO:0000313" key="2">
    <source>
        <dbReference type="EMBL" id="GBL86104.1"/>
    </source>
</evidence>
<keyword evidence="3" id="KW-1185">Reference proteome</keyword>
<comment type="caution">
    <text evidence="2">The sequence shown here is derived from an EMBL/GenBank/DDBJ whole genome shotgun (WGS) entry which is preliminary data.</text>
</comment>
<evidence type="ECO:0000256" key="1">
    <source>
        <dbReference type="SAM" id="MobiDB-lite"/>
    </source>
</evidence>
<dbReference type="Proteomes" id="UP000499080">
    <property type="component" value="Unassembled WGS sequence"/>
</dbReference>
<gene>
    <name evidence="2" type="ORF">AVEN_89140_1</name>
</gene>
<dbReference type="EMBL" id="BGPR01000046">
    <property type="protein sequence ID" value="GBL86104.1"/>
    <property type="molecule type" value="Genomic_DNA"/>
</dbReference>
<protein>
    <submittedName>
        <fullName evidence="2">Uncharacterized protein</fullName>
    </submittedName>
</protein>
<organism evidence="2 3">
    <name type="scientific">Araneus ventricosus</name>
    <name type="common">Orbweaver spider</name>
    <name type="synonym">Epeira ventricosa</name>
    <dbReference type="NCBI Taxonomy" id="182803"/>
    <lineage>
        <taxon>Eukaryota</taxon>
        <taxon>Metazoa</taxon>
        <taxon>Ecdysozoa</taxon>
        <taxon>Arthropoda</taxon>
        <taxon>Chelicerata</taxon>
        <taxon>Arachnida</taxon>
        <taxon>Araneae</taxon>
        <taxon>Araneomorphae</taxon>
        <taxon>Entelegynae</taxon>
        <taxon>Araneoidea</taxon>
        <taxon>Araneidae</taxon>
        <taxon>Araneus</taxon>
    </lineage>
</organism>
<evidence type="ECO:0000313" key="3">
    <source>
        <dbReference type="Proteomes" id="UP000499080"/>
    </source>
</evidence>
<feature type="compositionally biased region" description="Acidic residues" evidence="1">
    <location>
        <begin position="77"/>
        <end position="89"/>
    </location>
</feature>
<feature type="region of interest" description="Disordered" evidence="1">
    <location>
        <begin position="77"/>
        <end position="100"/>
    </location>
</feature>
<sequence length="100" mass="11844">MTEPDVIECFHEEQLERLKKKNMNFELPQLKHEQKKNLTPQQIDLIARWSRIGSVKYLKLTPDEILDSLNFDDFDLSSLSDEDDNYEMDDNLRNGNVNDD</sequence>
<name>A0A4Y2B4W2_ARAVE</name>
<proteinExistence type="predicted"/>
<dbReference type="AlphaFoldDB" id="A0A4Y2B4W2"/>
<reference evidence="2 3" key="1">
    <citation type="journal article" date="2019" name="Sci. Rep.">
        <title>Orb-weaving spider Araneus ventricosus genome elucidates the spidroin gene catalogue.</title>
        <authorList>
            <person name="Kono N."/>
            <person name="Nakamura H."/>
            <person name="Ohtoshi R."/>
            <person name="Moran D.A.P."/>
            <person name="Shinohara A."/>
            <person name="Yoshida Y."/>
            <person name="Fujiwara M."/>
            <person name="Mori M."/>
            <person name="Tomita M."/>
            <person name="Arakawa K."/>
        </authorList>
    </citation>
    <scope>NUCLEOTIDE SEQUENCE [LARGE SCALE GENOMIC DNA]</scope>
</reference>